<dbReference type="Pfam" id="PF02466">
    <property type="entry name" value="Tim17"/>
    <property type="match status" value="1"/>
</dbReference>
<gene>
    <name evidence="10" type="ORF">niasHT_030383</name>
</gene>
<evidence type="ECO:0000256" key="5">
    <source>
        <dbReference type="ARBA" id="ARBA00022989"/>
    </source>
</evidence>
<comment type="similarity">
    <text evidence="2 9">Belongs to the Tim17/Tim22/Tim23 family.</text>
</comment>
<dbReference type="EMBL" id="JBICBT010000815">
    <property type="protein sequence ID" value="KAL3099243.1"/>
    <property type="molecule type" value="Genomic_DNA"/>
</dbReference>
<evidence type="ECO:0000313" key="10">
    <source>
        <dbReference type="EMBL" id="KAL3099243.1"/>
    </source>
</evidence>
<keyword evidence="3 9" id="KW-0812">Transmembrane</keyword>
<dbReference type="PANTHER" id="PTHR14110:SF0">
    <property type="entry name" value="MITOCHONDRIAL IMPORT INNER MEMBRANE TRANSLOCASE SUBUNIT TIM22"/>
    <property type="match status" value="1"/>
</dbReference>
<keyword evidence="9" id="KW-0813">Transport</keyword>
<dbReference type="Proteomes" id="UP001620626">
    <property type="component" value="Unassembled WGS sequence"/>
</dbReference>
<dbReference type="PANTHER" id="PTHR14110">
    <property type="entry name" value="MITOCHONDRIAL IMPORT INNER MEMBRANE TRANSLOCASE SUBUNIT TIM22"/>
    <property type="match status" value="1"/>
</dbReference>
<comment type="caution">
    <text evidence="9">Lacks conserved residue(s) required for the propagation of feature annotation.</text>
</comment>
<evidence type="ECO:0000256" key="9">
    <source>
        <dbReference type="RuleBase" id="RU367038"/>
    </source>
</evidence>
<evidence type="ECO:0000256" key="7">
    <source>
        <dbReference type="ARBA" id="ARBA00023136"/>
    </source>
</evidence>
<dbReference type="GO" id="GO:0042721">
    <property type="term" value="C:TIM22 mitochondrial import inner membrane insertion complex"/>
    <property type="evidence" value="ECO:0007669"/>
    <property type="project" value="UniProtKB-UniRule"/>
</dbReference>
<keyword evidence="9" id="KW-0811">Translocation</keyword>
<sequence length="112" mass="12509">MSREEHVMASVMENCAFKSVVACALGAGIGVLFGLFTVSVDPSYAISKDPTKPVSVLRETWTEMKTRVGRYSRNFASIGLLFAGTECAFWRRHAQKVTGEMVRLRKEQKLPH</sequence>
<comment type="caution">
    <text evidence="10">The sequence shown here is derived from an EMBL/GenBank/DDBJ whole genome shotgun (WGS) entry which is preliminary data.</text>
</comment>
<protein>
    <recommendedName>
        <fullName evidence="9">Mitochondrial import inner membrane translocase subunit TIM22</fullName>
    </recommendedName>
</protein>
<evidence type="ECO:0000256" key="3">
    <source>
        <dbReference type="ARBA" id="ARBA00022692"/>
    </source>
</evidence>
<organism evidence="10 11">
    <name type="scientific">Heterodera trifolii</name>
    <dbReference type="NCBI Taxonomy" id="157864"/>
    <lineage>
        <taxon>Eukaryota</taxon>
        <taxon>Metazoa</taxon>
        <taxon>Ecdysozoa</taxon>
        <taxon>Nematoda</taxon>
        <taxon>Chromadorea</taxon>
        <taxon>Rhabditida</taxon>
        <taxon>Tylenchina</taxon>
        <taxon>Tylenchomorpha</taxon>
        <taxon>Tylenchoidea</taxon>
        <taxon>Heteroderidae</taxon>
        <taxon>Heteroderinae</taxon>
        <taxon>Heterodera</taxon>
    </lineage>
</organism>
<comment type="function">
    <text evidence="8 9">Essential core component of the TIM22 complex, a complex that mediates the import and insertion of multi-pass transmembrane proteins into the mitochondrial inner membrane. In the TIM22 complex, it constitutes the voltage-activated and signal-gated channel. Forms a twin-pore translocase that uses the membrane potential as external driving force in 2 voltage-dependent steps.</text>
</comment>
<accession>A0ABD2K8K6</accession>
<name>A0ABD2K8K6_9BILA</name>
<evidence type="ECO:0000256" key="4">
    <source>
        <dbReference type="ARBA" id="ARBA00022792"/>
    </source>
</evidence>
<evidence type="ECO:0000256" key="1">
    <source>
        <dbReference type="ARBA" id="ARBA00004448"/>
    </source>
</evidence>
<dbReference type="GO" id="GO:0008320">
    <property type="term" value="F:protein transmembrane transporter activity"/>
    <property type="evidence" value="ECO:0007669"/>
    <property type="project" value="UniProtKB-UniRule"/>
</dbReference>
<keyword evidence="11" id="KW-1185">Reference proteome</keyword>
<keyword evidence="6 9" id="KW-0496">Mitochondrion</keyword>
<evidence type="ECO:0000256" key="8">
    <source>
        <dbReference type="ARBA" id="ARBA00024713"/>
    </source>
</evidence>
<keyword evidence="9" id="KW-0653">Protein transport</keyword>
<comment type="subunit">
    <text evidence="9">Component of the TIM22 complex.</text>
</comment>
<keyword evidence="7 9" id="KW-0472">Membrane</keyword>
<evidence type="ECO:0000313" key="11">
    <source>
        <dbReference type="Proteomes" id="UP001620626"/>
    </source>
</evidence>
<dbReference type="GO" id="GO:0045039">
    <property type="term" value="P:protein insertion into mitochondrial inner membrane"/>
    <property type="evidence" value="ECO:0007669"/>
    <property type="project" value="UniProtKB-UniRule"/>
</dbReference>
<dbReference type="InterPro" id="IPR039175">
    <property type="entry name" value="TIM22"/>
</dbReference>
<dbReference type="AlphaFoldDB" id="A0ABD2K8K6"/>
<evidence type="ECO:0000256" key="6">
    <source>
        <dbReference type="ARBA" id="ARBA00023128"/>
    </source>
</evidence>
<feature type="transmembrane region" description="Helical" evidence="9">
    <location>
        <begin position="20"/>
        <end position="40"/>
    </location>
</feature>
<keyword evidence="5 9" id="KW-1133">Transmembrane helix</keyword>
<keyword evidence="4 9" id="KW-0999">Mitochondrion inner membrane</keyword>
<reference evidence="10 11" key="1">
    <citation type="submission" date="2024-10" db="EMBL/GenBank/DDBJ databases">
        <authorList>
            <person name="Kim D."/>
        </authorList>
    </citation>
    <scope>NUCLEOTIDE SEQUENCE [LARGE SCALE GENOMIC DNA]</scope>
    <source>
        <strain evidence="10">BH-2024</strain>
    </source>
</reference>
<proteinExistence type="inferred from homology"/>
<evidence type="ECO:0000256" key="2">
    <source>
        <dbReference type="ARBA" id="ARBA00008444"/>
    </source>
</evidence>
<comment type="subcellular location">
    <subcellularLocation>
        <location evidence="1 9">Mitochondrion inner membrane</location>
        <topology evidence="1 9">Multi-pass membrane protein</topology>
    </subcellularLocation>
</comment>